<reference evidence="1" key="1">
    <citation type="journal article" date="2014" name="Front. Microbiol.">
        <title>High frequency of phylogenetically diverse reductive dehalogenase-homologous genes in deep subseafloor sedimentary metagenomes.</title>
        <authorList>
            <person name="Kawai M."/>
            <person name="Futagami T."/>
            <person name="Toyoda A."/>
            <person name="Takaki Y."/>
            <person name="Nishi S."/>
            <person name="Hori S."/>
            <person name="Arai W."/>
            <person name="Tsubouchi T."/>
            <person name="Morono Y."/>
            <person name="Uchiyama I."/>
            <person name="Ito T."/>
            <person name="Fujiyama A."/>
            <person name="Inagaki F."/>
            <person name="Takami H."/>
        </authorList>
    </citation>
    <scope>NUCLEOTIDE SEQUENCE</scope>
    <source>
        <strain evidence="1">Expedition CK06-06</strain>
    </source>
</reference>
<proteinExistence type="predicted"/>
<dbReference type="AlphaFoldDB" id="X1T7F3"/>
<comment type="caution">
    <text evidence="1">The sequence shown here is derived from an EMBL/GenBank/DDBJ whole genome shotgun (WGS) entry which is preliminary data.</text>
</comment>
<name>X1T7F3_9ZZZZ</name>
<sequence length="96" mass="11022">EIGGFREIKDFEWDIAMVPKGKVKRMIYGGADPTGISPFTEHKEEAWEFLKYLLSEKRGMLLMTGRVPANKKVAFSDAYLQPDLPVQREYLKRTGV</sequence>
<gene>
    <name evidence="1" type="ORF">S12H4_13532</name>
</gene>
<dbReference type="EMBL" id="BARW01006444">
    <property type="protein sequence ID" value="GAI75934.1"/>
    <property type="molecule type" value="Genomic_DNA"/>
</dbReference>
<feature type="non-terminal residue" evidence="1">
    <location>
        <position position="1"/>
    </location>
</feature>
<dbReference type="InterPro" id="IPR006059">
    <property type="entry name" value="SBP"/>
</dbReference>
<dbReference type="Gene3D" id="3.40.190.10">
    <property type="entry name" value="Periplasmic binding protein-like II"/>
    <property type="match status" value="1"/>
</dbReference>
<accession>X1T7F3</accession>
<evidence type="ECO:0000313" key="1">
    <source>
        <dbReference type="EMBL" id="GAI75934.1"/>
    </source>
</evidence>
<evidence type="ECO:0008006" key="2">
    <source>
        <dbReference type="Google" id="ProtNLM"/>
    </source>
</evidence>
<dbReference type="SUPFAM" id="SSF53850">
    <property type="entry name" value="Periplasmic binding protein-like II"/>
    <property type="match status" value="1"/>
</dbReference>
<protein>
    <recommendedName>
        <fullName evidence="2">Extracellular solute-binding protein</fullName>
    </recommendedName>
</protein>
<dbReference type="Pfam" id="PF01547">
    <property type="entry name" value="SBP_bac_1"/>
    <property type="match status" value="1"/>
</dbReference>
<organism evidence="1">
    <name type="scientific">marine sediment metagenome</name>
    <dbReference type="NCBI Taxonomy" id="412755"/>
    <lineage>
        <taxon>unclassified sequences</taxon>
        <taxon>metagenomes</taxon>
        <taxon>ecological metagenomes</taxon>
    </lineage>
</organism>